<name>A0A5Q2WD71_9CAUD</name>
<accession>A0A5Q2WD71</accession>
<proteinExistence type="predicted"/>
<gene>
    <name evidence="1" type="primary">80</name>
    <name evidence="1" type="ORF">SEA_QUESADILLA_80</name>
</gene>
<evidence type="ECO:0000313" key="2">
    <source>
        <dbReference type="Proteomes" id="UP000370142"/>
    </source>
</evidence>
<dbReference type="EMBL" id="MN617843">
    <property type="protein sequence ID" value="QGH75328.1"/>
    <property type="molecule type" value="Genomic_DNA"/>
</dbReference>
<reference evidence="1 2" key="1">
    <citation type="submission" date="2019-10" db="EMBL/GenBank/DDBJ databases">
        <authorList>
            <person name="Jorgensen H.J."/>
            <person name="Tolsma S."/>
            <person name="Caruso S.M."/>
            <person name="Garlena R.A."/>
            <person name="Russell D.A."/>
            <person name="Pope W.H."/>
            <person name="Jacobs-Se D."/>
            <person name="Hatfull G.F."/>
        </authorList>
    </citation>
    <scope>NUCLEOTIDE SEQUENCE [LARGE SCALE GENOMIC DNA]</scope>
</reference>
<evidence type="ECO:0000313" key="1">
    <source>
        <dbReference type="EMBL" id="QGH75328.1"/>
    </source>
</evidence>
<dbReference type="GeneID" id="60321244"/>
<sequence>MRRLAFWLARWRWPDAIICPFCRQRWRGVIVPGWRFPVHYTRGGRPCPGSMGLR</sequence>
<dbReference type="KEGG" id="vg:60321244"/>
<dbReference type="RefSeq" id="YP_009949836.1">
    <property type="nucleotide sequence ID" value="NC_051584.1"/>
</dbReference>
<keyword evidence="2" id="KW-1185">Reference proteome</keyword>
<protein>
    <submittedName>
        <fullName evidence="1">Uncharacterized protein</fullName>
    </submittedName>
</protein>
<organism evidence="1 2">
    <name type="scientific">Mycobacterium phage Quesadilla</name>
    <dbReference type="NCBI Taxonomy" id="2664226"/>
    <lineage>
        <taxon>Viruses</taxon>
        <taxon>Duplodnaviria</taxon>
        <taxon>Heunggongvirae</taxon>
        <taxon>Uroviricota</taxon>
        <taxon>Caudoviricetes</taxon>
        <taxon>Bclasvirinae</taxon>
        <taxon>Quesadillavirus</taxon>
        <taxon>Quesadillavirus quesadilla</taxon>
    </lineage>
</organism>
<dbReference type="Proteomes" id="UP000370142">
    <property type="component" value="Segment"/>
</dbReference>